<dbReference type="InterPro" id="IPR003423">
    <property type="entry name" value="OMP_efflux"/>
</dbReference>
<evidence type="ECO:0000256" key="5">
    <source>
        <dbReference type="ARBA" id="ARBA00023136"/>
    </source>
</evidence>
<organism evidence="7">
    <name type="scientific">invertebrate metagenome</name>
    <dbReference type="NCBI Taxonomy" id="1711999"/>
    <lineage>
        <taxon>unclassified sequences</taxon>
        <taxon>metagenomes</taxon>
        <taxon>organismal metagenomes</taxon>
    </lineage>
</organism>
<comment type="subcellular location">
    <subcellularLocation>
        <location evidence="1">Cell outer membrane</location>
    </subcellularLocation>
</comment>
<dbReference type="PANTHER" id="PTHR30026:SF22">
    <property type="entry name" value="OUTER MEMBRANE EFFLUX PROTEIN"/>
    <property type="match status" value="1"/>
</dbReference>
<keyword evidence="3" id="KW-1134">Transmembrane beta strand</keyword>
<dbReference type="GO" id="GO:0015288">
    <property type="term" value="F:porin activity"/>
    <property type="evidence" value="ECO:0007669"/>
    <property type="project" value="TreeGrafter"/>
</dbReference>
<dbReference type="GO" id="GO:0015562">
    <property type="term" value="F:efflux transmembrane transporter activity"/>
    <property type="evidence" value="ECO:0007669"/>
    <property type="project" value="InterPro"/>
</dbReference>
<proteinExistence type="predicted"/>
<keyword evidence="2" id="KW-0813">Transport</keyword>
<keyword evidence="6" id="KW-0998">Cell outer membrane</keyword>
<dbReference type="Gene3D" id="1.20.1600.10">
    <property type="entry name" value="Outer membrane efflux proteins (OEP)"/>
    <property type="match status" value="1"/>
</dbReference>
<protein>
    <submittedName>
        <fullName evidence="7">Type I secretion outer membrane protein, TolC</fullName>
    </submittedName>
</protein>
<dbReference type="EMBL" id="LR026963">
    <property type="protein sequence ID" value="VBB69311.1"/>
    <property type="molecule type" value="Genomic_DNA"/>
</dbReference>
<evidence type="ECO:0000256" key="6">
    <source>
        <dbReference type="ARBA" id="ARBA00023237"/>
    </source>
</evidence>
<evidence type="ECO:0000256" key="2">
    <source>
        <dbReference type="ARBA" id="ARBA00022448"/>
    </source>
</evidence>
<gene>
    <name evidence="7" type="ORF">RIEGSTA812A_PEG_784</name>
</gene>
<evidence type="ECO:0000256" key="4">
    <source>
        <dbReference type="ARBA" id="ARBA00022692"/>
    </source>
</evidence>
<dbReference type="AlphaFoldDB" id="A0A484H742"/>
<name>A0A484H742_9ZZZZ</name>
<keyword evidence="5" id="KW-0472">Membrane</keyword>
<sequence length="464" mass="50562">MRLLIAVVALWIGYCSREAEIRAETLEGALAAAYASSPQLLAKRAHSRAVHEGVPQALAHWRPSLTLTLQGSHGSYGDSRTSASAHVRTARLSSVGITQALYRGGRTIAATTEAEARIQAEWAQLLEVEQTVLRNAAQAYLDVVQDEAVLDLNLNSEHVLQQQLTATRDRFRVGELTQTDVAQAEARLARTTAVRLAAEGTLQSSRATYEQVVGTQPGQLVFPHSPPNLPQSLSAAIEAAVAVNPAVNAAAYTAQAAQHGIDQIRGELRPTVSLEGRLSRSWNQVSHASRPEAAEIILTVKVPFYQQGAVYARLREAQHTASQRQLESDQVRRVAIESVTQAWEGLQSARAQIESFQTQIAAAKVVLNGVKREAQVGSRTVLDVLNAEQELLDSRVALVRALRDKLQAEYFLLTTSGRMTARNLSLEVEFYDPSGHYHTVRTQWLGTSSDAERDAHLANATAQP</sequence>
<evidence type="ECO:0000313" key="7">
    <source>
        <dbReference type="EMBL" id="VBB69311.1"/>
    </source>
</evidence>
<evidence type="ECO:0000256" key="3">
    <source>
        <dbReference type="ARBA" id="ARBA00022452"/>
    </source>
</evidence>
<dbReference type="PANTHER" id="PTHR30026">
    <property type="entry name" value="OUTER MEMBRANE PROTEIN TOLC"/>
    <property type="match status" value="1"/>
</dbReference>
<dbReference type="GO" id="GO:0009279">
    <property type="term" value="C:cell outer membrane"/>
    <property type="evidence" value="ECO:0007669"/>
    <property type="project" value="UniProtKB-SubCell"/>
</dbReference>
<dbReference type="GO" id="GO:1990281">
    <property type="term" value="C:efflux pump complex"/>
    <property type="evidence" value="ECO:0007669"/>
    <property type="project" value="TreeGrafter"/>
</dbReference>
<evidence type="ECO:0000256" key="1">
    <source>
        <dbReference type="ARBA" id="ARBA00004442"/>
    </source>
</evidence>
<reference evidence="7" key="1">
    <citation type="submission" date="2018-10" db="EMBL/GenBank/DDBJ databases">
        <authorList>
            <person name="Gruber-Vodicka H."/>
            <person name="Jaeckle O."/>
        </authorList>
    </citation>
    <scope>NUCLEOTIDE SEQUENCE</scope>
</reference>
<dbReference type="InterPro" id="IPR010130">
    <property type="entry name" value="T1SS_OMP_TolC"/>
</dbReference>
<dbReference type="Pfam" id="PF02321">
    <property type="entry name" value="OEP"/>
    <property type="match status" value="2"/>
</dbReference>
<dbReference type="SUPFAM" id="SSF56954">
    <property type="entry name" value="Outer membrane efflux proteins (OEP)"/>
    <property type="match status" value="1"/>
</dbReference>
<keyword evidence="4" id="KW-0812">Transmembrane</keyword>
<accession>A0A484H742</accession>
<dbReference type="NCBIfam" id="TIGR01844">
    <property type="entry name" value="type_I_sec_TolC"/>
    <property type="match status" value="1"/>
</dbReference>
<dbReference type="InterPro" id="IPR051906">
    <property type="entry name" value="TolC-like"/>
</dbReference>